<keyword evidence="2" id="KW-1133">Transmembrane helix</keyword>
<feature type="compositionally biased region" description="Acidic residues" evidence="1">
    <location>
        <begin position="22"/>
        <end position="37"/>
    </location>
</feature>
<evidence type="ECO:0000256" key="1">
    <source>
        <dbReference type="SAM" id="MobiDB-lite"/>
    </source>
</evidence>
<evidence type="ECO:0000313" key="3">
    <source>
        <dbReference type="EMBL" id="KII69324.1"/>
    </source>
</evidence>
<feature type="transmembrane region" description="Helical" evidence="2">
    <location>
        <begin position="54"/>
        <end position="71"/>
    </location>
</feature>
<organism evidence="3 4">
    <name type="scientific">Thelohanellus kitauei</name>
    <name type="common">Myxosporean</name>
    <dbReference type="NCBI Taxonomy" id="669202"/>
    <lineage>
        <taxon>Eukaryota</taxon>
        <taxon>Metazoa</taxon>
        <taxon>Cnidaria</taxon>
        <taxon>Myxozoa</taxon>
        <taxon>Myxosporea</taxon>
        <taxon>Bivalvulida</taxon>
        <taxon>Platysporina</taxon>
        <taxon>Myxobolidae</taxon>
        <taxon>Thelohanellus</taxon>
    </lineage>
</organism>
<evidence type="ECO:0000313" key="4">
    <source>
        <dbReference type="Proteomes" id="UP000031668"/>
    </source>
</evidence>
<evidence type="ECO:0000256" key="2">
    <source>
        <dbReference type="SAM" id="Phobius"/>
    </source>
</evidence>
<accession>A0A0C2IVB7</accession>
<name>A0A0C2IVB7_THEKT</name>
<feature type="region of interest" description="Disordered" evidence="1">
    <location>
        <begin position="16"/>
        <end position="49"/>
    </location>
</feature>
<reference evidence="3 4" key="1">
    <citation type="journal article" date="2014" name="Genome Biol. Evol.">
        <title>The genome of the myxosporean Thelohanellus kitauei shows adaptations to nutrient acquisition within its fish host.</title>
        <authorList>
            <person name="Yang Y."/>
            <person name="Xiong J."/>
            <person name="Zhou Z."/>
            <person name="Huo F."/>
            <person name="Miao W."/>
            <person name="Ran C."/>
            <person name="Liu Y."/>
            <person name="Zhang J."/>
            <person name="Feng J."/>
            <person name="Wang M."/>
            <person name="Wang M."/>
            <person name="Wang L."/>
            <person name="Yao B."/>
        </authorList>
    </citation>
    <scope>NUCLEOTIDE SEQUENCE [LARGE SCALE GENOMIC DNA]</scope>
    <source>
        <strain evidence="3">Wuqing</strain>
    </source>
</reference>
<dbReference type="EMBL" id="JWZT01002465">
    <property type="protein sequence ID" value="KII69324.1"/>
    <property type="molecule type" value="Genomic_DNA"/>
</dbReference>
<dbReference type="Proteomes" id="UP000031668">
    <property type="component" value="Unassembled WGS sequence"/>
</dbReference>
<sequence>MFDLFKATTIKPSTITPSVSTEYEEVSTEPSDDTSTEYDDRKEFSHGSNSNVKGHVFMGFVILLFIAVYVIKNKNHLFRGERIRLFHASARYSKINGVEEDDMTLNFR</sequence>
<comment type="caution">
    <text evidence="3">The sequence shown here is derived from an EMBL/GenBank/DDBJ whole genome shotgun (WGS) entry which is preliminary data.</text>
</comment>
<proteinExistence type="predicted"/>
<keyword evidence="2" id="KW-0472">Membrane</keyword>
<dbReference type="AlphaFoldDB" id="A0A0C2IVB7"/>
<gene>
    <name evidence="3" type="ORF">RF11_10678</name>
</gene>
<keyword evidence="4" id="KW-1185">Reference proteome</keyword>
<protein>
    <submittedName>
        <fullName evidence="3">Uncharacterized protein</fullName>
    </submittedName>
</protein>
<keyword evidence="2" id="KW-0812">Transmembrane</keyword>